<evidence type="ECO:0000256" key="1">
    <source>
        <dbReference type="ARBA" id="ARBA00023157"/>
    </source>
</evidence>
<keyword evidence="5" id="KW-1185">Reference proteome</keyword>
<proteinExistence type="predicted"/>
<dbReference type="Proteomes" id="UP001154078">
    <property type="component" value="Chromosome 5"/>
</dbReference>
<dbReference type="SMART" id="SM00020">
    <property type="entry name" value="Tryp_SPc"/>
    <property type="match status" value="1"/>
</dbReference>
<dbReference type="InterPro" id="IPR001254">
    <property type="entry name" value="Trypsin_dom"/>
</dbReference>
<evidence type="ECO:0000256" key="2">
    <source>
        <dbReference type="SAM" id="SignalP"/>
    </source>
</evidence>
<organism evidence="4 5">
    <name type="scientific">Brassicogethes aeneus</name>
    <name type="common">Rape pollen beetle</name>
    <name type="synonym">Meligethes aeneus</name>
    <dbReference type="NCBI Taxonomy" id="1431903"/>
    <lineage>
        <taxon>Eukaryota</taxon>
        <taxon>Metazoa</taxon>
        <taxon>Ecdysozoa</taxon>
        <taxon>Arthropoda</taxon>
        <taxon>Hexapoda</taxon>
        <taxon>Insecta</taxon>
        <taxon>Pterygota</taxon>
        <taxon>Neoptera</taxon>
        <taxon>Endopterygota</taxon>
        <taxon>Coleoptera</taxon>
        <taxon>Polyphaga</taxon>
        <taxon>Cucujiformia</taxon>
        <taxon>Nitidulidae</taxon>
        <taxon>Meligethinae</taxon>
        <taxon>Brassicogethes</taxon>
    </lineage>
</organism>
<keyword evidence="2" id="KW-0732">Signal</keyword>
<dbReference type="EMBL" id="OV121136">
    <property type="protein sequence ID" value="CAH0558086.1"/>
    <property type="molecule type" value="Genomic_DNA"/>
</dbReference>
<evidence type="ECO:0000259" key="3">
    <source>
        <dbReference type="PROSITE" id="PS50240"/>
    </source>
</evidence>
<reference evidence="4" key="1">
    <citation type="submission" date="2021-12" db="EMBL/GenBank/DDBJ databases">
        <authorList>
            <person name="King R."/>
        </authorList>
    </citation>
    <scope>NUCLEOTIDE SEQUENCE</scope>
</reference>
<dbReference type="InterPro" id="IPR043504">
    <property type="entry name" value="Peptidase_S1_PA_chymotrypsin"/>
</dbReference>
<feature type="domain" description="Peptidase S1" evidence="3">
    <location>
        <begin position="14"/>
        <end position="204"/>
    </location>
</feature>
<feature type="chain" id="PRO_5040227721" description="Peptidase S1 domain-containing protein" evidence="2">
    <location>
        <begin position="18"/>
        <end position="204"/>
    </location>
</feature>
<dbReference type="SUPFAM" id="SSF50494">
    <property type="entry name" value="Trypsin-like serine proteases"/>
    <property type="match status" value="1"/>
</dbReference>
<dbReference type="InterPro" id="IPR009003">
    <property type="entry name" value="Peptidase_S1_PA"/>
</dbReference>
<gene>
    <name evidence="4" type="ORF">MELIAE_LOCUS8633</name>
</gene>
<dbReference type="Gene3D" id="2.40.10.10">
    <property type="entry name" value="Trypsin-like serine proteases"/>
    <property type="match status" value="2"/>
</dbReference>
<protein>
    <recommendedName>
        <fullName evidence="3">Peptidase S1 domain-containing protein</fullName>
    </recommendedName>
</protein>
<feature type="signal peptide" evidence="2">
    <location>
        <begin position="1"/>
        <end position="17"/>
    </location>
</feature>
<dbReference type="GO" id="GO:0006508">
    <property type="term" value="P:proteolysis"/>
    <property type="evidence" value="ECO:0007669"/>
    <property type="project" value="InterPro"/>
</dbReference>
<dbReference type="AlphaFoldDB" id="A0A9P0FJY1"/>
<accession>A0A9P0FJY1</accession>
<evidence type="ECO:0000313" key="4">
    <source>
        <dbReference type="EMBL" id="CAH0558086.1"/>
    </source>
</evidence>
<name>A0A9P0FJY1_BRAAE</name>
<evidence type="ECO:0000313" key="5">
    <source>
        <dbReference type="Proteomes" id="UP001154078"/>
    </source>
</evidence>
<dbReference type="GO" id="GO:0004252">
    <property type="term" value="F:serine-type endopeptidase activity"/>
    <property type="evidence" value="ECO:0007669"/>
    <property type="project" value="InterPro"/>
</dbReference>
<keyword evidence="1" id="KW-1015">Disulfide bond</keyword>
<dbReference type="Pfam" id="PF00089">
    <property type="entry name" value="Trypsin"/>
    <property type="match status" value="1"/>
</dbReference>
<sequence length="204" mass="23136">MLSMILLLCPFMDVVRGDRDGSEEEFFYQASIKRDEKIVCGGTVINAYHVISVAHCFYNLPTHSKLPVDNIFAAAATPEDSEVVWVHAKVLIHERFAILSLDNDLEKKFAVDEKRFPLKINQDPIGEEDKCVLCGWEKATPREKRIKMEGFKCVDDVPLISREKCLKTPEYKSIAQQNFCAGDGGDAKFCHVKNIVELHIVCFI</sequence>
<dbReference type="PANTHER" id="PTHR24252">
    <property type="entry name" value="ACROSIN-RELATED"/>
    <property type="match status" value="1"/>
</dbReference>
<dbReference type="PANTHER" id="PTHR24252:SF7">
    <property type="entry name" value="HYALIN"/>
    <property type="match status" value="1"/>
</dbReference>
<dbReference type="OrthoDB" id="6380398at2759"/>
<dbReference type="PROSITE" id="PS50240">
    <property type="entry name" value="TRYPSIN_DOM"/>
    <property type="match status" value="1"/>
</dbReference>